<dbReference type="InterPro" id="IPR027370">
    <property type="entry name" value="Znf-RING_euk"/>
</dbReference>
<dbReference type="InterPro" id="IPR000315">
    <property type="entry name" value="Znf_B-box"/>
</dbReference>
<gene>
    <name evidence="9" type="ORF">MAR_022666</name>
</gene>
<dbReference type="SUPFAM" id="SSF57850">
    <property type="entry name" value="RING/U-box"/>
    <property type="match status" value="1"/>
</dbReference>
<dbReference type="InterPro" id="IPR047153">
    <property type="entry name" value="TRIM45/56/19-like"/>
</dbReference>
<dbReference type="Proteomes" id="UP001164746">
    <property type="component" value="Chromosome 3"/>
</dbReference>
<evidence type="ECO:0000259" key="8">
    <source>
        <dbReference type="PROSITE" id="PS50119"/>
    </source>
</evidence>
<protein>
    <submittedName>
        <fullName evidence="9">TRIM3-like protein</fullName>
    </submittedName>
</protein>
<evidence type="ECO:0000256" key="2">
    <source>
        <dbReference type="ARBA" id="ARBA00022723"/>
    </source>
</evidence>
<evidence type="ECO:0000313" key="9">
    <source>
        <dbReference type="EMBL" id="WAQ98293.1"/>
    </source>
</evidence>
<feature type="compositionally biased region" description="Low complexity" evidence="6">
    <location>
        <begin position="387"/>
        <end position="401"/>
    </location>
</feature>
<keyword evidence="1" id="KW-0597">Phosphoprotein</keyword>
<proteinExistence type="predicted"/>
<dbReference type="InterPro" id="IPR011042">
    <property type="entry name" value="6-blade_b-propeller_TolB-like"/>
</dbReference>
<dbReference type="CDD" id="cd19756">
    <property type="entry name" value="Bbox2"/>
    <property type="match status" value="1"/>
</dbReference>
<evidence type="ECO:0000313" key="10">
    <source>
        <dbReference type="Proteomes" id="UP001164746"/>
    </source>
</evidence>
<dbReference type="Gene3D" id="2.120.10.30">
    <property type="entry name" value="TolB, C-terminal domain"/>
    <property type="match status" value="1"/>
</dbReference>
<name>A0ABY7DQB6_MYAAR</name>
<evidence type="ECO:0000256" key="6">
    <source>
        <dbReference type="SAM" id="MobiDB-lite"/>
    </source>
</evidence>
<dbReference type="PANTHER" id="PTHR25462:SF296">
    <property type="entry name" value="MEIOTIC P26, ISOFORM F"/>
    <property type="match status" value="1"/>
</dbReference>
<dbReference type="InterPro" id="IPR001841">
    <property type="entry name" value="Znf_RING"/>
</dbReference>
<keyword evidence="2" id="KW-0479">Metal-binding</keyword>
<evidence type="ECO:0000256" key="4">
    <source>
        <dbReference type="ARBA" id="ARBA00022833"/>
    </source>
</evidence>
<dbReference type="Pfam" id="PF13445">
    <property type="entry name" value="zf-RING_UBOX"/>
    <property type="match status" value="1"/>
</dbReference>
<feature type="domain" description="B box-type" evidence="8">
    <location>
        <begin position="132"/>
        <end position="166"/>
    </location>
</feature>
<keyword evidence="3 5" id="KW-0863">Zinc-finger</keyword>
<dbReference type="PROSITE" id="PS50089">
    <property type="entry name" value="ZF_RING_2"/>
    <property type="match status" value="1"/>
</dbReference>
<dbReference type="SMART" id="SM00184">
    <property type="entry name" value="RING"/>
    <property type="match status" value="1"/>
</dbReference>
<dbReference type="SUPFAM" id="SSF57845">
    <property type="entry name" value="B-box zinc-binding domain"/>
    <property type="match status" value="1"/>
</dbReference>
<dbReference type="Gene3D" id="3.30.160.60">
    <property type="entry name" value="Classic Zinc Finger"/>
    <property type="match status" value="1"/>
</dbReference>
<dbReference type="InterPro" id="IPR017907">
    <property type="entry name" value="Znf_RING_CS"/>
</dbReference>
<evidence type="ECO:0000256" key="1">
    <source>
        <dbReference type="ARBA" id="ARBA00022553"/>
    </source>
</evidence>
<sequence length="687" mass="76334">MPQIDQYRKSSIENTKPPGRAILCTEMAERVIRNVENDYLMCSICLGRYRDPRLLPCGHSFCRQCLDDHIRQTITNPAAPHFMCPNDRTQIGRPSVGVPPRKWADVFPVDTFLSSLLNAVMIHASGSQSGETGSSVCKLHKNRVKEFYCMNCKETACALCIVKNHKGTRCDCVSIDEAIDKMRPRLDSVRNTLQRQIQNARQFQRGDEGGDVRLTASKERVLSELVDLETKMTYYYRTAKQQIEDMKLTVREAGQTMVQDSAHVSVMVTNISDTIKTYDDTCDSGSGVDILQLLPKIEGQVKEYENALKTLYVQPPGVEVNFVVNKHTERIFENIPSLGSLVIQSPDKYGHQGYVFRGHHANHSARGQGQGNARMLMQSLSLDSLETARSAPSPRSTSSSSYRPESMTPRTGRSDNIQTRPKVTVSVNTVDQQNTSWQLTGIAVVQDSLIITDAHNSQVFKIDTRPNGNPPGLLAIDCPVCVALGHGVSDAMVTQPEHKKLSLIETTDELIIKDTYETVKPYEGIARLPDGKYAVSCCVVDRQCIDVIDGDASILHTIDKDDSGNLLLSWPRFLSATNIGEILVSDRDKRSLLCFTPERRVKWTFPTSASPWGVSCHPSGAVYMCLDNNEVQVLSEDGRLVERGFVGRRDGISVSYAIHAAADFIAVTEWGSNLFSPSSPRVHMFAV</sequence>
<reference evidence="9" key="1">
    <citation type="submission" date="2022-11" db="EMBL/GenBank/DDBJ databases">
        <title>Centuries of genome instability and evolution in soft-shell clam transmissible cancer (bioRxiv).</title>
        <authorList>
            <person name="Hart S.F.M."/>
            <person name="Yonemitsu M.A."/>
            <person name="Giersch R.M."/>
            <person name="Beal B.F."/>
            <person name="Arriagada G."/>
            <person name="Davis B.W."/>
            <person name="Ostrander E.A."/>
            <person name="Goff S.P."/>
            <person name="Metzger M.J."/>
        </authorList>
    </citation>
    <scope>NUCLEOTIDE SEQUENCE</scope>
    <source>
        <strain evidence="9">MELC-2E11</strain>
        <tissue evidence="9">Siphon/mantle</tissue>
    </source>
</reference>
<feature type="compositionally biased region" description="Polar residues" evidence="6">
    <location>
        <begin position="408"/>
        <end position="421"/>
    </location>
</feature>
<dbReference type="SUPFAM" id="SSF101898">
    <property type="entry name" value="NHL repeat"/>
    <property type="match status" value="1"/>
</dbReference>
<evidence type="ECO:0000256" key="5">
    <source>
        <dbReference type="PROSITE-ProRule" id="PRU00024"/>
    </source>
</evidence>
<keyword evidence="4" id="KW-0862">Zinc</keyword>
<dbReference type="PROSITE" id="PS50119">
    <property type="entry name" value="ZF_BBOX"/>
    <property type="match status" value="1"/>
</dbReference>
<dbReference type="PROSITE" id="PS00518">
    <property type="entry name" value="ZF_RING_1"/>
    <property type="match status" value="1"/>
</dbReference>
<evidence type="ECO:0000256" key="3">
    <source>
        <dbReference type="ARBA" id="ARBA00022771"/>
    </source>
</evidence>
<organism evidence="9 10">
    <name type="scientific">Mya arenaria</name>
    <name type="common">Soft-shell clam</name>
    <dbReference type="NCBI Taxonomy" id="6604"/>
    <lineage>
        <taxon>Eukaryota</taxon>
        <taxon>Metazoa</taxon>
        <taxon>Spiralia</taxon>
        <taxon>Lophotrochozoa</taxon>
        <taxon>Mollusca</taxon>
        <taxon>Bivalvia</taxon>
        <taxon>Autobranchia</taxon>
        <taxon>Heteroconchia</taxon>
        <taxon>Euheterodonta</taxon>
        <taxon>Imparidentia</taxon>
        <taxon>Neoheterodontei</taxon>
        <taxon>Myida</taxon>
        <taxon>Myoidea</taxon>
        <taxon>Myidae</taxon>
        <taxon>Mya</taxon>
    </lineage>
</organism>
<dbReference type="PANTHER" id="PTHR25462">
    <property type="entry name" value="BONUS, ISOFORM C-RELATED"/>
    <property type="match status" value="1"/>
</dbReference>
<dbReference type="Gene3D" id="3.30.40.10">
    <property type="entry name" value="Zinc/RING finger domain, C3HC4 (zinc finger)"/>
    <property type="match status" value="1"/>
</dbReference>
<keyword evidence="10" id="KW-1185">Reference proteome</keyword>
<dbReference type="InterPro" id="IPR013083">
    <property type="entry name" value="Znf_RING/FYVE/PHD"/>
</dbReference>
<feature type="domain" description="RING-type" evidence="7">
    <location>
        <begin position="42"/>
        <end position="88"/>
    </location>
</feature>
<accession>A0ABY7DQB6</accession>
<dbReference type="EMBL" id="CP111014">
    <property type="protein sequence ID" value="WAQ98293.1"/>
    <property type="molecule type" value="Genomic_DNA"/>
</dbReference>
<evidence type="ECO:0000259" key="7">
    <source>
        <dbReference type="PROSITE" id="PS50089"/>
    </source>
</evidence>
<feature type="region of interest" description="Disordered" evidence="6">
    <location>
        <begin position="384"/>
        <end position="421"/>
    </location>
</feature>